<dbReference type="NCBIfam" id="TIGR03625">
    <property type="entry name" value="L3_bact"/>
    <property type="match status" value="1"/>
</dbReference>
<dbReference type="OrthoDB" id="274683at2759"/>
<dbReference type="Proteomes" id="UP000018538">
    <property type="component" value="Unassembled WGS sequence"/>
</dbReference>
<evidence type="ECO:0000256" key="5">
    <source>
        <dbReference type="ARBA" id="ARBA00022980"/>
    </source>
</evidence>
<feature type="chain" id="PRO_5004765376" description="Large ribosomal subunit protein uL3c" evidence="9">
    <location>
        <begin position="22"/>
        <end position="345"/>
    </location>
</feature>
<dbReference type="PROSITE" id="PS00474">
    <property type="entry name" value="RIBOSOMAL_L3"/>
    <property type="match status" value="1"/>
</dbReference>
<dbReference type="PANTHER" id="PTHR11229">
    <property type="entry name" value="50S RIBOSOMAL PROTEIN L3"/>
    <property type="match status" value="1"/>
</dbReference>
<evidence type="ECO:0000256" key="7">
    <source>
        <dbReference type="ARBA" id="ARBA00035213"/>
    </source>
</evidence>
<dbReference type="EMBL" id="KI635763">
    <property type="protein sequence ID" value="ETB60269.1"/>
    <property type="molecule type" value="Genomic_DNA"/>
</dbReference>
<dbReference type="AlphaFoldDB" id="V7PLG2"/>
<dbReference type="Pfam" id="PF00297">
    <property type="entry name" value="Ribosomal_L3"/>
    <property type="match status" value="1"/>
</dbReference>
<organism evidence="10 11">
    <name type="scientific">Plasmodium yoelii 17X</name>
    <dbReference type="NCBI Taxonomy" id="1323249"/>
    <lineage>
        <taxon>Eukaryota</taxon>
        <taxon>Sar</taxon>
        <taxon>Alveolata</taxon>
        <taxon>Apicomplexa</taxon>
        <taxon>Aconoidasida</taxon>
        <taxon>Haemosporida</taxon>
        <taxon>Plasmodiidae</taxon>
        <taxon>Plasmodium</taxon>
        <taxon>Plasmodium (Vinckeia)</taxon>
    </lineage>
</organism>
<evidence type="ECO:0000256" key="4">
    <source>
        <dbReference type="ARBA" id="ARBA00022884"/>
    </source>
</evidence>
<comment type="function">
    <text evidence="1">One of the primary rRNA binding proteins, it binds directly near the 3'-end of the 23S rRNA, where it nucleates assembly of the 50S subunit.</text>
</comment>
<dbReference type="InterPro" id="IPR019927">
    <property type="entry name" value="Ribosomal_uL3_bac/org-type"/>
</dbReference>
<evidence type="ECO:0000256" key="9">
    <source>
        <dbReference type="SAM" id="SignalP"/>
    </source>
</evidence>
<reference evidence="10 11" key="1">
    <citation type="submission" date="2013-11" db="EMBL/GenBank/DDBJ databases">
        <title>The Genome Sequence of Plasmodium yoelii 17X.</title>
        <authorList>
            <consortium name="The Broad Institute Genomics Platform"/>
            <consortium name="The Broad Institute Genome Sequencing Center for Infectious Disease"/>
            <person name="Neafsey D."/>
            <person name="Adams J."/>
            <person name="Walker B."/>
            <person name="Young S.K."/>
            <person name="Zeng Q."/>
            <person name="Gargeya S."/>
            <person name="Fitzgerald M."/>
            <person name="Haas B."/>
            <person name="Abouelleil A."/>
            <person name="Alvarado L."/>
            <person name="Chapman S.B."/>
            <person name="Gainer-Dewar J."/>
            <person name="Goldberg J."/>
            <person name="Griggs A."/>
            <person name="Gujja S."/>
            <person name="Hansen M."/>
            <person name="Howarth C."/>
            <person name="Imamovic A."/>
            <person name="Ireland A."/>
            <person name="Larimer J."/>
            <person name="McCowan C."/>
            <person name="Murphy C."/>
            <person name="Pearson M."/>
            <person name="Poon T.W."/>
            <person name="Priest M."/>
            <person name="Roberts A."/>
            <person name="Saif S."/>
            <person name="Shea T."/>
            <person name="Sykes S."/>
            <person name="Wortman J."/>
            <person name="Nusbaum C."/>
            <person name="Birren B."/>
        </authorList>
    </citation>
    <scope>NUCLEOTIDE SEQUENCE [LARGE SCALE GENOMIC DNA]</scope>
    <source>
        <strain evidence="10 11">17X</strain>
    </source>
</reference>
<keyword evidence="4" id="KW-0694">RNA-binding</keyword>
<evidence type="ECO:0000313" key="10">
    <source>
        <dbReference type="EMBL" id="ETB60269.1"/>
    </source>
</evidence>
<dbReference type="GO" id="GO:1990904">
    <property type="term" value="C:ribonucleoprotein complex"/>
    <property type="evidence" value="ECO:0007669"/>
    <property type="project" value="UniProtKB-KW"/>
</dbReference>
<dbReference type="GO" id="GO:0019843">
    <property type="term" value="F:rRNA binding"/>
    <property type="evidence" value="ECO:0007669"/>
    <property type="project" value="UniProtKB-KW"/>
</dbReference>
<evidence type="ECO:0000313" key="11">
    <source>
        <dbReference type="Proteomes" id="UP000018538"/>
    </source>
</evidence>
<comment type="similarity">
    <text evidence="2 8">Belongs to the universal ribosomal protein uL3 family.</text>
</comment>
<keyword evidence="5 8" id="KW-0689">Ribosomal protein</keyword>
<dbReference type="GO" id="GO:0006412">
    <property type="term" value="P:translation"/>
    <property type="evidence" value="ECO:0007669"/>
    <property type="project" value="InterPro"/>
</dbReference>
<accession>V7PLG2</accession>
<proteinExistence type="inferred from homology"/>
<dbReference type="Gene3D" id="2.40.30.10">
    <property type="entry name" value="Translation factors"/>
    <property type="match status" value="1"/>
</dbReference>
<keyword evidence="3" id="KW-0699">rRNA-binding</keyword>
<dbReference type="InterPro" id="IPR009000">
    <property type="entry name" value="Transl_B-barrel_sf"/>
</dbReference>
<evidence type="ECO:0000256" key="2">
    <source>
        <dbReference type="ARBA" id="ARBA00006540"/>
    </source>
</evidence>
<dbReference type="SUPFAM" id="SSF50447">
    <property type="entry name" value="Translation proteins"/>
    <property type="match status" value="1"/>
</dbReference>
<dbReference type="PANTHER" id="PTHR11229:SF16">
    <property type="entry name" value="LARGE RIBOSOMAL SUBUNIT PROTEIN UL3C"/>
    <property type="match status" value="1"/>
</dbReference>
<sequence length="345" mass="40005">MHLYFIYKILIFPIICQCVYNYKIKNAFNFFETSNKLLKNVINLSYYFLSYTQGHSFYLYIFPEFFDNDGSILNNQDIAYPSKWMNKRKFQTHMIKKFINARVPFDPQTHLNDIPYKDELDRIQIRGKKIEMRSIFSPNGKLIPATLIKIMPNIIYRFLDFGKVGIAYGKPLNESRWILKPEIGQISKINSNLKNTCSLTLTPPQNFVLGQIIDVSYLYNYKYVNVRGLSKGKGFSGVIKRWGFHRGPMTHGSGHHRKPGSIGASTHIGRVLKGKKMPGKDGNKYRTMINLKLLGLNLERNEILVSGCIPGNRNSDVTVTATRDNKINKYKYILDMLYEQEKNIK</sequence>
<evidence type="ECO:0000256" key="6">
    <source>
        <dbReference type="ARBA" id="ARBA00023274"/>
    </source>
</evidence>
<dbReference type="GO" id="GO:0005840">
    <property type="term" value="C:ribosome"/>
    <property type="evidence" value="ECO:0007669"/>
    <property type="project" value="UniProtKB-KW"/>
</dbReference>
<keyword evidence="11" id="KW-1185">Reference proteome</keyword>
<evidence type="ECO:0000256" key="8">
    <source>
        <dbReference type="RuleBase" id="RU003905"/>
    </source>
</evidence>
<dbReference type="GO" id="GO:0003735">
    <property type="term" value="F:structural constituent of ribosome"/>
    <property type="evidence" value="ECO:0007669"/>
    <property type="project" value="InterPro"/>
</dbReference>
<dbReference type="FunFam" id="2.40.30.10:FF:000004">
    <property type="entry name" value="50S ribosomal protein L3"/>
    <property type="match status" value="1"/>
</dbReference>
<gene>
    <name evidence="10" type="ORF">YYC_02586</name>
</gene>
<protein>
    <recommendedName>
        <fullName evidence="7">Large ribosomal subunit protein uL3c</fullName>
    </recommendedName>
</protein>
<name>V7PLG2_PLAYE</name>
<evidence type="ECO:0000256" key="1">
    <source>
        <dbReference type="ARBA" id="ARBA00002570"/>
    </source>
</evidence>
<keyword evidence="6 8" id="KW-0687">Ribonucleoprotein</keyword>
<evidence type="ECO:0000256" key="3">
    <source>
        <dbReference type="ARBA" id="ARBA00022730"/>
    </source>
</evidence>
<keyword evidence="9" id="KW-0732">Signal</keyword>
<dbReference type="InterPro" id="IPR000597">
    <property type="entry name" value="Ribosomal_uL3"/>
</dbReference>
<dbReference type="InterPro" id="IPR019926">
    <property type="entry name" value="Ribosomal_uL3_CS"/>
</dbReference>
<feature type="signal peptide" evidence="9">
    <location>
        <begin position="1"/>
        <end position="21"/>
    </location>
</feature>